<name>A0A6A6SZC8_9PLEO</name>
<keyword evidence="2" id="KW-1185">Reference proteome</keyword>
<dbReference type="OrthoDB" id="3666950at2759"/>
<sequence length="695" mass="79540">MAMALGPTAQPLLEYNENSFWGLPMELKEMICDTVPSSFIARLMVSALVFENRRPFEELRTILYRDTVRINHGVYVRTRGEDSIGLKLVLPRCLNTLNFLMTKTLCINLGRAGHETFPKLLKWLPSDQFQRLSFSSGSFLDHRGISAFPGFIKRQIRLKTLELPRWWPDKWSHSSVGPGATYPHSWSFSRPITPKEIREVTRSNWMIKKLEERNRYTGGPNIRTLETTGPLTLSITLQRPGCMTHTLEILIPSWAPADLCRDIICARRSDDADILALNAFHQDWKINATCLTTIITRMRILGSAMKELRLTCVDVRRYARDLEYDFAKTNESLSLKELRLLKMCDCMGEATLLGALIDTNTLLHLKTFLWEWAVNGYGYRRSRQFQTYLATRFLQQSSDLEHISIVFAMDEGDEYVEGWSPQYNDSVFDASFDTRLTADFKRYLREPEVAFRADEWHSERENVVDWDVKQWTSLHPRLRTLNLRCGMARMMSATDLFAIASDCEALEGLGISWPAVGETDHQLFEDAMINLARPLSDMSSLKYLRLWGQHLELTVDGQPIAEDEGDEAMDGVESDTVNVNEDSESHTAEVVAAMSIEGVSRRIARILAHHGVHIEFLTVTRRAYILDWEIEGYSQRGGRYAPDLAGEECHLRFHLNGSEPDVVEKEDVPFDLELFGDSPEVQYEKWAGGKSGRNS</sequence>
<dbReference type="Proteomes" id="UP000799324">
    <property type="component" value="Unassembled WGS sequence"/>
</dbReference>
<protein>
    <submittedName>
        <fullName evidence="1">Uncharacterized protein</fullName>
    </submittedName>
</protein>
<evidence type="ECO:0000313" key="1">
    <source>
        <dbReference type="EMBL" id="KAF2653046.1"/>
    </source>
</evidence>
<dbReference type="EMBL" id="MU004388">
    <property type="protein sequence ID" value="KAF2653046.1"/>
    <property type="molecule type" value="Genomic_DNA"/>
</dbReference>
<reference evidence="1" key="1">
    <citation type="journal article" date="2020" name="Stud. Mycol.">
        <title>101 Dothideomycetes genomes: a test case for predicting lifestyles and emergence of pathogens.</title>
        <authorList>
            <person name="Haridas S."/>
            <person name="Albert R."/>
            <person name="Binder M."/>
            <person name="Bloem J."/>
            <person name="Labutti K."/>
            <person name="Salamov A."/>
            <person name="Andreopoulos B."/>
            <person name="Baker S."/>
            <person name="Barry K."/>
            <person name="Bills G."/>
            <person name="Bluhm B."/>
            <person name="Cannon C."/>
            <person name="Castanera R."/>
            <person name="Culley D."/>
            <person name="Daum C."/>
            <person name="Ezra D."/>
            <person name="Gonzalez J."/>
            <person name="Henrissat B."/>
            <person name="Kuo A."/>
            <person name="Liang C."/>
            <person name="Lipzen A."/>
            <person name="Lutzoni F."/>
            <person name="Magnuson J."/>
            <person name="Mondo S."/>
            <person name="Nolan M."/>
            <person name="Ohm R."/>
            <person name="Pangilinan J."/>
            <person name="Park H.-J."/>
            <person name="Ramirez L."/>
            <person name="Alfaro M."/>
            <person name="Sun H."/>
            <person name="Tritt A."/>
            <person name="Yoshinaga Y."/>
            <person name="Zwiers L.-H."/>
            <person name="Turgeon B."/>
            <person name="Goodwin S."/>
            <person name="Spatafora J."/>
            <person name="Crous P."/>
            <person name="Grigoriev I."/>
        </authorList>
    </citation>
    <scope>NUCLEOTIDE SEQUENCE</scope>
    <source>
        <strain evidence="1">CBS 122681</strain>
    </source>
</reference>
<evidence type="ECO:0000313" key="2">
    <source>
        <dbReference type="Proteomes" id="UP000799324"/>
    </source>
</evidence>
<proteinExistence type="predicted"/>
<accession>A0A6A6SZC8</accession>
<dbReference type="AlphaFoldDB" id="A0A6A6SZC8"/>
<organism evidence="1 2">
    <name type="scientific">Lophiostoma macrostomum CBS 122681</name>
    <dbReference type="NCBI Taxonomy" id="1314788"/>
    <lineage>
        <taxon>Eukaryota</taxon>
        <taxon>Fungi</taxon>
        <taxon>Dikarya</taxon>
        <taxon>Ascomycota</taxon>
        <taxon>Pezizomycotina</taxon>
        <taxon>Dothideomycetes</taxon>
        <taxon>Pleosporomycetidae</taxon>
        <taxon>Pleosporales</taxon>
        <taxon>Lophiostomataceae</taxon>
        <taxon>Lophiostoma</taxon>
    </lineage>
</organism>
<gene>
    <name evidence="1" type="ORF">K491DRAFT_780583</name>
</gene>